<dbReference type="PANTHER" id="PTHR42735:SF6">
    <property type="entry name" value="SPHINGOSINE-1-PHOSPHATE LYASE 1"/>
    <property type="match status" value="1"/>
</dbReference>
<organism evidence="18 19">
    <name type="scientific">Armillaria ostoyae</name>
    <name type="common">Armillaria root rot fungus</name>
    <dbReference type="NCBI Taxonomy" id="47428"/>
    <lineage>
        <taxon>Eukaryota</taxon>
        <taxon>Fungi</taxon>
        <taxon>Dikarya</taxon>
        <taxon>Basidiomycota</taxon>
        <taxon>Agaricomycotina</taxon>
        <taxon>Agaricomycetes</taxon>
        <taxon>Agaricomycetidae</taxon>
        <taxon>Agaricales</taxon>
        <taxon>Marasmiineae</taxon>
        <taxon>Physalacriaceae</taxon>
        <taxon>Armillaria</taxon>
    </lineage>
</organism>
<feature type="modified residue" description="N6-(pyridoxal phosphate)lysine" evidence="16">
    <location>
        <position position="358"/>
    </location>
</feature>
<evidence type="ECO:0000256" key="7">
    <source>
        <dbReference type="ARBA" id="ARBA00022898"/>
    </source>
</evidence>
<evidence type="ECO:0000256" key="15">
    <source>
        <dbReference type="ARBA" id="ARBA00042568"/>
    </source>
</evidence>
<evidence type="ECO:0000256" key="9">
    <source>
        <dbReference type="ARBA" id="ARBA00022989"/>
    </source>
</evidence>
<dbReference type="InterPro" id="IPR002129">
    <property type="entry name" value="PyrdxlP-dep_de-COase"/>
</dbReference>
<dbReference type="Proteomes" id="UP000219338">
    <property type="component" value="Unassembled WGS sequence"/>
</dbReference>
<dbReference type="Pfam" id="PF00282">
    <property type="entry name" value="Pyridoxal_deC"/>
    <property type="match status" value="1"/>
</dbReference>
<evidence type="ECO:0000313" key="19">
    <source>
        <dbReference type="Proteomes" id="UP000219338"/>
    </source>
</evidence>
<dbReference type="PANTHER" id="PTHR42735">
    <property type="match status" value="1"/>
</dbReference>
<keyword evidence="9" id="KW-1133">Transmembrane helix</keyword>
<keyword evidence="5" id="KW-0812">Transmembrane</keyword>
<evidence type="ECO:0000256" key="6">
    <source>
        <dbReference type="ARBA" id="ARBA00022824"/>
    </source>
</evidence>
<evidence type="ECO:0000256" key="17">
    <source>
        <dbReference type="RuleBase" id="RU000382"/>
    </source>
</evidence>
<dbReference type="STRING" id="47428.A0A284QKR2"/>
<comment type="similarity">
    <text evidence="13">Belongs to the group II decarboxylase family. Sphingosine-1-phosphate lyase subfamily.</text>
</comment>
<keyword evidence="11" id="KW-0472">Membrane</keyword>
<sequence length="576" mass="63303">MSLSLSPSSQRLLAWNQAFWARTAFDKAKTVFFVYFLLTHYLKAHRHVRARGIVTSVKEIYAWIAHAVIMMVLRLPSMRTKVTQQMDQAKLDIENKLVPKGAEVVRHLSLPEEGKSLEWILAEMDKMDTELEHRGDWRHGKLSGAVYHGGDDMEKVIVTAYQRYCVSNPIHPDVFPAVRKMEAEIVAMCLRLFNNPDGAGTMTSGGTESIIMAIKTYRDWAKAVKGITEPEMIVPASAHAAFDKGAAYLKIKVHLIPVDRYTRQVDIKRVKRAINANTIMLVGSSVNFPDGNQDDIVALGALAATHNIGLHVDCCLGSFIMPYLEKAGLAEGVNGKYKMIPFDFRVNGVTSISCDTHKYGFAPKGTSVIMYRDAALREFQYYVYPDWMGGAYGSPSFSGSRPGAVIAGTWAAMHYMGSRHVLTNVSPLPDLTKSSFSGYLESCRSIVNCARFIADTISSSVPELYILGNPPSSVVAFGSKHPKVNIMEVGDKMATRGWHLNALNGTPGVHIACTRLTVTMADTFIADLQDSIKEAKLNPSGKGTMVALYGLGNSSAVGPSMVRQLATAFLDTMYKA</sequence>
<keyword evidence="19" id="KW-1185">Reference proteome</keyword>
<evidence type="ECO:0000256" key="16">
    <source>
        <dbReference type="PIRSR" id="PIRSR602129-50"/>
    </source>
</evidence>
<reference evidence="19" key="1">
    <citation type="journal article" date="2017" name="Nat. Ecol. Evol.">
        <title>Genome expansion and lineage-specific genetic innovations in the forest pathogenic fungi Armillaria.</title>
        <authorList>
            <person name="Sipos G."/>
            <person name="Prasanna A.N."/>
            <person name="Walter M.C."/>
            <person name="O'Connor E."/>
            <person name="Balint B."/>
            <person name="Krizsan K."/>
            <person name="Kiss B."/>
            <person name="Hess J."/>
            <person name="Varga T."/>
            <person name="Slot J."/>
            <person name="Riley R."/>
            <person name="Boka B."/>
            <person name="Rigling D."/>
            <person name="Barry K."/>
            <person name="Lee J."/>
            <person name="Mihaltcheva S."/>
            <person name="LaButti K."/>
            <person name="Lipzen A."/>
            <person name="Waldron R."/>
            <person name="Moloney N.M."/>
            <person name="Sperisen C."/>
            <person name="Kredics L."/>
            <person name="Vagvoelgyi C."/>
            <person name="Patrignani A."/>
            <person name="Fitzpatrick D."/>
            <person name="Nagy I."/>
            <person name="Doyle S."/>
            <person name="Anderson J.B."/>
            <person name="Grigoriev I.V."/>
            <person name="Gueldener U."/>
            <person name="Muensterkoetter M."/>
            <person name="Nagy L.G."/>
        </authorList>
    </citation>
    <scope>NUCLEOTIDE SEQUENCE [LARGE SCALE GENOMIC DNA]</scope>
    <source>
        <strain evidence="19">C18/9</strain>
    </source>
</reference>
<evidence type="ECO:0000256" key="5">
    <source>
        <dbReference type="ARBA" id="ARBA00022692"/>
    </source>
</evidence>
<dbReference type="GO" id="GO:0008117">
    <property type="term" value="F:sphinganine-1-phosphate aldolase activity"/>
    <property type="evidence" value="ECO:0007669"/>
    <property type="project" value="UniProtKB-EC"/>
</dbReference>
<keyword evidence="7 16" id="KW-0663">Pyridoxal phosphate</keyword>
<evidence type="ECO:0000256" key="10">
    <source>
        <dbReference type="ARBA" id="ARBA00023098"/>
    </source>
</evidence>
<dbReference type="EMBL" id="FUEG01000001">
    <property type="protein sequence ID" value="SJK97047.1"/>
    <property type="molecule type" value="Genomic_DNA"/>
</dbReference>
<dbReference type="InterPro" id="IPR015424">
    <property type="entry name" value="PyrdxlP-dep_Trfase"/>
</dbReference>
<keyword evidence="6" id="KW-0256">Endoplasmic reticulum</keyword>
<dbReference type="OMA" id="FKDHQFT"/>
<dbReference type="SUPFAM" id="SSF53383">
    <property type="entry name" value="PLP-dependent transferases"/>
    <property type="match status" value="1"/>
</dbReference>
<comment type="pathway">
    <text evidence="3">Lipid metabolism; sphingolipid metabolism.</text>
</comment>
<evidence type="ECO:0000256" key="13">
    <source>
        <dbReference type="ARBA" id="ARBA00038302"/>
    </source>
</evidence>
<keyword evidence="10" id="KW-0443">Lipid metabolism</keyword>
<dbReference type="InterPro" id="IPR050477">
    <property type="entry name" value="GrpII_AminoAcid_Decarb"/>
</dbReference>
<evidence type="ECO:0000256" key="3">
    <source>
        <dbReference type="ARBA" id="ARBA00004760"/>
    </source>
</evidence>
<dbReference type="Gene3D" id="6.10.140.2150">
    <property type="match status" value="1"/>
</dbReference>
<comment type="pathway">
    <text evidence="4">Sphingolipid metabolism.</text>
</comment>
<dbReference type="Gene3D" id="3.90.1150.10">
    <property type="entry name" value="Aspartate Aminotransferase, domain 1"/>
    <property type="match status" value="1"/>
</dbReference>
<evidence type="ECO:0000256" key="14">
    <source>
        <dbReference type="ARBA" id="ARBA00038965"/>
    </source>
</evidence>
<keyword evidence="12 17" id="KW-0456">Lyase</keyword>
<dbReference type="GO" id="GO:0005789">
    <property type="term" value="C:endoplasmic reticulum membrane"/>
    <property type="evidence" value="ECO:0007669"/>
    <property type="project" value="UniProtKB-SubCell"/>
</dbReference>
<evidence type="ECO:0000256" key="8">
    <source>
        <dbReference type="ARBA" id="ARBA00022919"/>
    </source>
</evidence>
<name>A0A284QKR2_ARMOS</name>
<dbReference type="EC" id="4.1.2.27" evidence="14"/>
<evidence type="ECO:0000256" key="4">
    <source>
        <dbReference type="ARBA" id="ARBA00004991"/>
    </source>
</evidence>
<evidence type="ECO:0000313" key="18">
    <source>
        <dbReference type="EMBL" id="SJK97047.1"/>
    </source>
</evidence>
<keyword evidence="8" id="KW-0746">Sphingolipid metabolism</keyword>
<accession>A0A284QKR2</accession>
<evidence type="ECO:0000256" key="2">
    <source>
        <dbReference type="ARBA" id="ARBA00004389"/>
    </source>
</evidence>
<comment type="subcellular location">
    <subcellularLocation>
        <location evidence="2">Endoplasmic reticulum membrane</location>
        <topology evidence="2">Single-pass membrane protein</topology>
    </subcellularLocation>
</comment>
<comment type="cofactor">
    <cofactor evidence="1 16 17">
        <name>pyridoxal 5'-phosphate</name>
        <dbReference type="ChEBI" id="CHEBI:597326"/>
    </cofactor>
</comment>
<dbReference type="InterPro" id="IPR015422">
    <property type="entry name" value="PyrdxlP-dep_Trfase_small"/>
</dbReference>
<dbReference type="OrthoDB" id="10254570at2759"/>
<gene>
    <name evidence="18" type="ORF">ARMOST_00297</name>
</gene>
<dbReference type="Gene3D" id="3.40.640.10">
    <property type="entry name" value="Type I PLP-dependent aspartate aminotransferase-like (Major domain)"/>
    <property type="match status" value="1"/>
</dbReference>
<dbReference type="FunFam" id="3.40.640.10:FF:000020">
    <property type="entry name" value="sphingosine-1-phosphate lyase 1"/>
    <property type="match status" value="1"/>
</dbReference>
<dbReference type="GO" id="GO:0019752">
    <property type="term" value="P:carboxylic acid metabolic process"/>
    <property type="evidence" value="ECO:0007669"/>
    <property type="project" value="InterPro"/>
</dbReference>
<dbReference type="AlphaFoldDB" id="A0A284QKR2"/>
<evidence type="ECO:0000256" key="1">
    <source>
        <dbReference type="ARBA" id="ARBA00001933"/>
    </source>
</evidence>
<dbReference type="GO" id="GO:0030149">
    <property type="term" value="P:sphingolipid catabolic process"/>
    <property type="evidence" value="ECO:0007669"/>
    <property type="project" value="TreeGrafter"/>
</dbReference>
<evidence type="ECO:0000256" key="11">
    <source>
        <dbReference type="ARBA" id="ARBA00023136"/>
    </source>
</evidence>
<dbReference type="GO" id="GO:0030170">
    <property type="term" value="F:pyridoxal phosphate binding"/>
    <property type="evidence" value="ECO:0007669"/>
    <property type="project" value="InterPro"/>
</dbReference>
<protein>
    <recommendedName>
        <fullName evidence="14">sphinganine-1-phosphate aldolase</fullName>
        <ecNumber evidence="14">4.1.2.27</ecNumber>
    </recommendedName>
    <alternativeName>
        <fullName evidence="15">Sphingosine-1-phosphate aldolase</fullName>
    </alternativeName>
</protein>
<proteinExistence type="inferred from homology"/>
<evidence type="ECO:0000256" key="12">
    <source>
        <dbReference type="ARBA" id="ARBA00023239"/>
    </source>
</evidence>
<dbReference type="InterPro" id="IPR015421">
    <property type="entry name" value="PyrdxlP-dep_Trfase_major"/>
</dbReference>